<evidence type="ECO:0000256" key="2">
    <source>
        <dbReference type="ARBA" id="ARBA00022679"/>
    </source>
</evidence>
<dbReference type="PROSITE" id="PS52015">
    <property type="entry name" value="TONB_CTD"/>
    <property type="match status" value="1"/>
</dbReference>
<keyword evidence="3 11" id="KW-0812">Transmembrane</keyword>
<dbReference type="InterPro" id="IPR006260">
    <property type="entry name" value="TonB/TolA_C"/>
</dbReference>
<organism evidence="14 15">
    <name type="scientific">Salmonirosea aquatica</name>
    <dbReference type="NCBI Taxonomy" id="2654236"/>
    <lineage>
        <taxon>Bacteria</taxon>
        <taxon>Pseudomonadati</taxon>
        <taxon>Bacteroidota</taxon>
        <taxon>Cytophagia</taxon>
        <taxon>Cytophagales</taxon>
        <taxon>Spirosomataceae</taxon>
        <taxon>Salmonirosea</taxon>
    </lineage>
</organism>
<dbReference type="RefSeq" id="WP_152763631.1">
    <property type="nucleotide sequence ID" value="NZ_WHLY01000002.1"/>
</dbReference>
<gene>
    <name evidence="14" type="ORF">GBK04_22575</name>
</gene>
<comment type="subcellular location">
    <subcellularLocation>
        <location evidence="1">Membrane</location>
        <topology evidence="1">Single-pass membrane protein</topology>
    </subcellularLocation>
</comment>
<feature type="compositionally biased region" description="Low complexity" evidence="10">
    <location>
        <begin position="424"/>
        <end position="435"/>
    </location>
</feature>
<dbReference type="Gene3D" id="1.10.510.10">
    <property type="entry name" value="Transferase(Phosphotransferase) domain 1"/>
    <property type="match status" value="1"/>
</dbReference>
<evidence type="ECO:0000256" key="1">
    <source>
        <dbReference type="ARBA" id="ARBA00004167"/>
    </source>
</evidence>
<dbReference type="GO" id="GO:0055085">
    <property type="term" value="P:transmembrane transport"/>
    <property type="evidence" value="ECO:0007669"/>
    <property type="project" value="InterPro"/>
</dbReference>
<dbReference type="Pfam" id="PF00069">
    <property type="entry name" value="Pkinase"/>
    <property type="match status" value="1"/>
</dbReference>
<keyword evidence="7 11" id="KW-1133">Transmembrane helix</keyword>
<feature type="domain" description="TonB C-terminal" evidence="13">
    <location>
        <begin position="458"/>
        <end position="546"/>
    </location>
</feature>
<keyword evidence="15" id="KW-1185">Reference proteome</keyword>
<dbReference type="SMART" id="SM00220">
    <property type="entry name" value="S_TKc"/>
    <property type="match status" value="1"/>
</dbReference>
<evidence type="ECO:0000313" key="15">
    <source>
        <dbReference type="Proteomes" id="UP000479293"/>
    </source>
</evidence>
<dbReference type="PROSITE" id="PS00108">
    <property type="entry name" value="PROTEIN_KINASE_ST"/>
    <property type="match status" value="1"/>
</dbReference>
<accession>A0A7C9BF22</accession>
<dbReference type="EMBL" id="WHLY01000002">
    <property type="protein sequence ID" value="MPR36056.1"/>
    <property type="molecule type" value="Genomic_DNA"/>
</dbReference>
<keyword evidence="6 9" id="KW-0067">ATP-binding</keyword>
<dbReference type="Proteomes" id="UP000479293">
    <property type="component" value="Unassembled WGS sequence"/>
</dbReference>
<dbReference type="AlphaFoldDB" id="A0A7C9BF22"/>
<evidence type="ECO:0000313" key="14">
    <source>
        <dbReference type="EMBL" id="MPR36056.1"/>
    </source>
</evidence>
<dbReference type="Pfam" id="PF03544">
    <property type="entry name" value="TonB_C"/>
    <property type="match status" value="1"/>
</dbReference>
<feature type="region of interest" description="Disordered" evidence="10">
    <location>
        <begin position="411"/>
        <end position="442"/>
    </location>
</feature>
<name>A0A7C9BF22_9BACT</name>
<dbReference type="GO" id="GO:0005829">
    <property type="term" value="C:cytosol"/>
    <property type="evidence" value="ECO:0007669"/>
    <property type="project" value="TreeGrafter"/>
</dbReference>
<keyword evidence="8 11" id="KW-0472">Membrane</keyword>
<evidence type="ECO:0000256" key="10">
    <source>
        <dbReference type="SAM" id="MobiDB-lite"/>
    </source>
</evidence>
<keyword evidence="5" id="KW-0418">Kinase</keyword>
<dbReference type="GO" id="GO:0005524">
    <property type="term" value="F:ATP binding"/>
    <property type="evidence" value="ECO:0007669"/>
    <property type="project" value="UniProtKB-UniRule"/>
</dbReference>
<evidence type="ECO:0000256" key="7">
    <source>
        <dbReference type="ARBA" id="ARBA00022989"/>
    </source>
</evidence>
<evidence type="ECO:0000256" key="5">
    <source>
        <dbReference type="ARBA" id="ARBA00022777"/>
    </source>
</evidence>
<dbReference type="InterPro" id="IPR017441">
    <property type="entry name" value="Protein_kinase_ATP_BS"/>
</dbReference>
<evidence type="ECO:0000256" key="3">
    <source>
        <dbReference type="ARBA" id="ARBA00022692"/>
    </source>
</evidence>
<evidence type="ECO:0000256" key="8">
    <source>
        <dbReference type="ARBA" id="ARBA00023136"/>
    </source>
</evidence>
<dbReference type="GO" id="GO:0004674">
    <property type="term" value="F:protein serine/threonine kinase activity"/>
    <property type="evidence" value="ECO:0007669"/>
    <property type="project" value="InterPro"/>
</dbReference>
<feature type="region of interest" description="Disordered" evidence="10">
    <location>
        <begin position="325"/>
        <end position="347"/>
    </location>
</feature>
<dbReference type="PROSITE" id="PS00107">
    <property type="entry name" value="PROTEIN_KINASE_ATP"/>
    <property type="match status" value="1"/>
</dbReference>
<dbReference type="InterPro" id="IPR011009">
    <property type="entry name" value="Kinase-like_dom_sf"/>
</dbReference>
<keyword evidence="4 9" id="KW-0547">Nucleotide-binding</keyword>
<dbReference type="SUPFAM" id="SSF56112">
    <property type="entry name" value="Protein kinase-like (PK-like)"/>
    <property type="match status" value="1"/>
</dbReference>
<dbReference type="SUPFAM" id="SSF74653">
    <property type="entry name" value="TolA/TonB C-terminal domain"/>
    <property type="match status" value="1"/>
</dbReference>
<dbReference type="Gene3D" id="3.30.200.20">
    <property type="entry name" value="Phosphorylase Kinase, domain 1"/>
    <property type="match status" value="1"/>
</dbReference>
<feature type="domain" description="Protein kinase" evidence="12">
    <location>
        <begin position="13"/>
        <end position="288"/>
    </location>
</feature>
<sequence>MTANEFTDRFDYDPDNDLLGEGGFGKIFKAWDKVRNEYIALKLSKVQPNMEEFSLLSEYKRVCDLEHTNIARYMDCQRIRLPGIGTHDVALMKYYEHGNLSQLLGKHTLTTAQKDRIVDGLLDGINYLHRHRPLIIHSDLKPSNILIVERRGFYIPLITDFGISRQASVDDKSYVTNTIGAGTYAYAAPEQWEARELRPNVDLWSFGILAIYVWFNGKKLPFRADDISIASEAGRIEFMKRVVNLDFIPDLMKVPDKYRTIVATCLVVSPQQRIKTVDELLAHLHPKEIATAPEETTQVLPPPTPPKKPIRIHDERTELMPVEVPLLPPPPPRPVEKVPAAPAPTPGKSNVSVWVAASVVIAMIVGGTIWYALQDHKTIATPEVAKVPANTTAPIRPDTVSLAPPKLNLEPVEEKKPDVKASIAAAPKPKVPATAPKKKTPDPKAIYRVVDESPSFPGGESAMRFWLARNRRTPEAAERSFISGVVKVAFVVNTDGSRQDITVIKSVGYGCDEEAVRLVKSMPRWNPGRFERRLVRASHTIDVVFE</sequence>
<dbReference type="Gene3D" id="3.30.1150.10">
    <property type="match status" value="1"/>
</dbReference>
<reference evidence="14 15" key="1">
    <citation type="submission" date="2019-10" db="EMBL/GenBank/DDBJ databases">
        <title>Draft Genome Sequence of Cytophagaceae sp. SJW1-29.</title>
        <authorList>
            <person name="Choi A."/>
        </authorList>
    </citation>
    <scope>NUCLEOTIDE SEQUENCE [LARGE SCALE GENOMIC DNA]</scope>
    <source>
        <strain evidence="14 15">SJW1-29</strain>
    </source>
</reference>
<evidence type="ECO:0000256" key="4">
    <source>
        <dbReference type="ARBA" id="ARBA00022741"/>
    </source>
</evidence>
<keyword evidence="2" id="KW-0808">Transferase</keyword>
<dbReference type="InterPro" id="IPR000719">
    <property type="entry name" value="Prot_kinase_dom"/>
</dbReference>
<dbReference type="NCBIfam" id="TIGR01352">
    <property type="entry name" value="tonB_Cterm"/>
    <property type="match status" value="1"/>
</dbReference>
<feature type="binding site" evidence="9">
    <location>
        <position position="42"/>
    </location>
    <ligand>
        <name>ATP</name>
        <dbReference type="ChEBI" id="CHEBI:30616"/>
    </ligand>
</feature>
<dbReference type="GO" id="GO:0016020">
    <property type="term" value="C:membrane"/>
    <property type="evidence" value="ECO:0007669"/>
    <property type="project" value="UniProtKB-SubCell"/>
</dbReference>
<feature type="transmembrane region" description="Helical" evidence="11">
    <location>
        <begin position="351"/>
        <end position="373"/>
    </location>
</feature>
<comment type="caution">
    <text evidence="14">The sequence shown here is derived from an EMBL/GenBank/DDBJ whole genome shotgun (WGS) entry which is preliminary data.</text>
</comment>
<dbReference type="PANTHER" id="PTHR24348:SF22">
    <property type="entry name" value="NON-SPECIFIC SERINE_THREONINE PROTEIN KINASE"/>
    <property type="match status" value="1"/>
</dbReference>
<dbReference type="PANTHER" id="PTHR24348">
    <property type="entry name" value="SERINE/THREONINE-PROTEIN KINASE UNC-51-RELATED"/>
    <property type="match status" value="1"/>
</dbReference>
<evidence type="ECO:0000259" key="12">
    <source>
        <dbReference type="PROSITE" id="PS50011"/>
    </source>
</evidence>
<proteinExistence type="predicted"/>
<evidence type="ECO:0000256" key="9">
    <source>
        <dbReference type="PROSITE-ProRule" id="PRU10141"/>
    </source>
</evidence>
<dbReference type="GO" id="GO:0005776">
    <property type="term" value="C:autophagosome"/>
    <property type="evidence" value="ECO:0007669"/>
    <property type="project" value="TreeGrafter"/>
</dbReference>
<protein>
    <submittedName>
        <fullName evidence="14">TonB family protein</fullName>
    </submittedName>
</protein>
<dbReference type="CDD" id="cd14014">
    <property type="entry name" value="STKc_PknB_like"/>
    <property type="match status" value="1"/>
</dbReference>
<dbReference type="InterPro" id="IPR008271">
    <property type="entry name" value="Ser/Thr_kinase_AS"/>
</dbReference>
<evidence type="ECO:0000259" key="13">
    <source>
        <dbReference type="PROSITE" id="PS52015"/>
    </source>
</evidence>
<dbReference type="InterPro" id="IPR045269">
    <property type="entry name" value="Atg1-like"/>
</dbReference>
<dbReference type="PROSITE" id="PS50011">
    <property type="entry name" value="PROTEIN_KINASE_DOM"/>
    <property type="match status" value="1"/>
</dbReference>
<dbReference type="GO" id="GO:0000407">
    <property type="term" value="C:phagophore assembly site"/>
    <property type="evidence" value="ECO:0007669"/>
    <property type="project" value="TreeGrafter"/>
</dbReference>
<dbReference type="InterPro" id="IPR037682">
    <property type="entry name" value="TonB_C"/>
</dbReference>
<evidence type="ECO:0000256" key="11">
    <source>
        <dbReference type="SAM" id="Phobius"/>
    </source>
</evidence>
<evidence type="ECO:0000256" key="6">
    <source>
        <dbReference type="ARBA" id="ARBA00022840"/>
    </source>
</evidence>